<dbReference type="OMA" id="MEDTRNH"/>
<keyword evidence="2" id="KW-1185">Reference proteome</keyword>
<dbReference type="PANTHER" id="PTHR37214:SF2">
    <property type="entry name" value="CYTOMEGALOVIRUS UL139 PROTEIN"/>
    <property type="match status" value="1"/>
</dbReference>
<dbReference type="Pfam" id="PF12507">
    <property type="entry name" value="HCMV_UL139"/>
    <property type="match status" value="1"/>
</dbReference>
<gene>
    <name evidence="3" type="primary">LOC107810974</name>
</gene>
<dbReference type="STRING" id="4097.A0A1S4BQX9"/>
<evidence type="ECO:0000313" key="2">
    <source>
        <dbReference type="Proteomes" id="UP000790787"/>
    </source>
</evidence>
<protein>
    <submittedName>
        <fullName evidence="3">Probable kinetochore protein NDC80</fullName>
    </submittedName>
    <submittedName>
        <fullName evidence="3">Uncharacterized protein LOC107810974</fullName>
    </submittedName>
</protein>
<reference evidence="2" key="1">
    <citation type="journal article" date="2014" name="Nat. Commun.">
        <title>The tobacco genome sequence and its comparison with those of tomato and potato.</title>
        <authorList>
            <person name="Sierro N."/>
            <person name="Battey J.N."/>
            <person name="Ouadi S."/>
            <person name="Bakaher N."/>
            <person name="Bovet L."/>
            <person name="Willig A."/>
            <person name="Goepfert S."/>
            <person name="Peitsch M.C."/>
            <person name="Ivanov N.V."/>
        </authorList>
    </citation>
    <scope>NUCLEOTIDE SEQUENCE [LARGE SCALE GENOMIC DNA]</scope>
</reference>
<dbReference type="Proteomes" id="UP000790787">
    <property type="component" value="Chromosome 7"/>
</dbReference>
<dbReference type="GeneID" id="107810974"/>
<accession>A0A1S4BQX9</accession>
<evidence type="ECO:0000313" key="3">
    <source>
        <dbReference type="RefSeq" id="XP_016491290.1"/>
    </source>
</evidence>
<dbReference type="InterPro" id="IPR021042">
    <property type="entry name" value="Herpes_UL139_cytomegalovirus"/>
</dbReference>
<name>A0A1S4BQX9_TOBAC</name>
<reference evidence="3" key="2">
    <citation type="submission" date="2025-08" db="UniProtKB">
        <authorList>
            <consortium name="RefSeq"/>
        </authorList>
    </citation>
    <scope>IDENTIFICATION</scope>
    <source>
        <tissue evidence="3">Leaf</tissue>
    </source>
</reference>
<dbReference type="PANTHER" id="PTHR37214">
    <property type="entry name" value="CYTOMEGALOVIRUS UL139 PROTEIN"/>
    <property type="match status" value="1"/>
</dbReference>
<dbReference type="AlphaFoldDB" id="A0A1S4BQX9"/>
<keyword evidence="1" id="KW-0175">Coiled coil</keyword>
<sequence>MAIPSAFRERLEQMEQSRSERLSVLQSEKKIQQSKSQVLASRLSNIASMEQRCLKLDRKIASQYLFISSLKSRLHRLDADYLQNLQKHRDLKDEVDNLEELEKEEQSYYSLESREMEEFREQVANFLVECHVQVEELRNQVNELKVRFAQLQCNLNHSNNSEIAAAEMRKTQLLATKENLEKTLALNYQLREQLNNLLLTTLMGHSLEKK</sequence>
<dbReference type="RefSeq" id="XP_016491290.1">
    <property type="nucleotide sequence ID" value="XM_016635804.1"/>
</dbReference>
<dbReference type="PaxDb" id="4097-A0A1S4BQX9"/>
<feature type="coiled-coil region" evidence="1">
    <location>
        <begin position="81"/>
        <end position="183"/>
    </location>
</feature>
<proteinExistence type="predicted"/>
<evidence type="ECO:0000256" key="1">
    <source>
        <dbReference type="SAM" id="Coils"/>
    </source>
</evidence>
<dbReference type="OrthoDB" id="1903594at2759"/>
<organism evidence="2 3">
    <name type="scientific">Nicotiana tabacum</name>
    <name type="common">Common tobacco</name>
    <dbReference type="NCBI Taxonomy" id="4097"/>
    <lineage>
        <taxon>Eukaryota</taxon>
        <taxon>Viridiplantae</taxon>
        <taxon>Streptophyta</taxon>
        <taxon>Embryophyta</taxon>
        <taxon>Tracheophyta</taxon>
        <taxon>Spermatophyta</taxon>
        <taxon>Magnoliopsida</taxon>
        <taxon>eudicotyledons</taxon>
        <taxon>Gunneridae</taxon>
        <taxon>Pentapetalae</taxon>
        <taxon>asterids</taxon>
        <taxon>lamiids</taxon>
        <taxon>Solanales</taxon>
        <taxon>Solanaceae</taxon>
        <taxon>Nicotianoideae</taxon>
        <taxon>Nicotianeae</taxon>
        <taxon>Nicotiana</taxon>
    </lineage>
</organism>
<dbReference type="KEGG" id="nta:107810974"/>